<accession>A0AA95L0X9</accession>
<gene>
    <name evidence="1" type="ORF">QNH46_23540</name>
</gene>
<organism evidence="1 2">
    <name type="scientific">Paenibacillus woosongensis</name>
    <dbReference type="NCBI Taxonomy" id="307580"/>
    <lineage>
        <taxon>Bacteria</taxon>
        <taxon>Bacillati</taxon>
        <taxon>Bacillota</taxon>
        <taxon>Bacilli</taxon>
        <taxon>Bacillales</taxon>
        <taxon>Paenibacillaceae</taxon>
        <taxon>Paenibacillus</taxon>
    </lineage>
</organism>
<dbReference type="Proteomes" id="UP001177943">
    <property type="component" value="Chromosome"/>
</dbReference>
<name>A0AA95L0X9_9BACL</name>
<evidence type="ECO:0000313" key="1">
    <source>
        <dbReference type="EMBL" id="WHX48984.1"/>
    </source>
</evidence>
<dbReference type="KEGG" id="pwn:QNH46_23540"/>
<dbReference type="RefSeq" id="WP_283926277.1">
    <property type="nucleotide sequence ID" value="NZ_CP126084.1"/>
</dbReference>
<proteinExistence type="predicted"/>
<evidence type="ECO:0000313" key="2">
    <source>
        <dbReference type="Proteomes" id="UP001177943"/>
    </source>
</evidence>
<protein>
    <submittedName>
        <fullName evidence="1">Uncharacterized protein</fullName>
    </submittedName>
</protein>
<dbReference type="AlphaFoldDB" id="A0AA95L0X9"/>
<dbReference type="EMBL" id="CP126084">
    <property type="protein sequence ID" value="WHX48984.1"/>
    <property type="molecule type" value="Genomic_DNA"/>
</dbReference>
<reference evidence="1" key="1">
    <citation type="submission" date="2023-05" db="EMBL/GenBank/DDBJ databases">
        <title>Comparative genomics of Bacillaceae isolates and their secondary metabolite potential.</title>
        <authorList>
            <person name="Song L."/>
            <person name="Nielsen L.J."/>
            <person name="Mohite O."/>
            <person name="Xu X."/>
            <person name="Weber T."/>
            <person name="Kovacs A.T."/>
        </authorList>
    </citation>
    <scope>NUCLEOTIDE SEQUENCE</scope>
    <source>
        <strain evidence="1">B2_4</strain>
    </source>
</reference>
<sequence>MFITDFEEIMDILDTSQSVFLYDTAAISVHELAFFRYGYQLPNEFIQGHPIIISQTIVDELRLNEDADLRYVHFFSQFNKLILIDETMFVQYFHEMYSPKQHALSKYQSCAIRSFLTIQSLAEAIKYTPIHQVETRINVLFNTYFYSGRNKGEYSLLWLSNLIRDVFPTLDINFIGLDRDLYRIVDHCYYRFDNISLEIRNRVKVRIISNDLMLQARVRKGLPIAELVSSYRDPARKLLYREINNGITEHTIIEGAMDNSLFMELLELRQIEIVY</sequence>